<protein>
    <recommendedName>
        <fullName evidence="1">DUF5723 domain-containing protein</fullName>
    </recommendedName>
</protein>
<dbReference type="RefSeq" id="WP_034642806.1">
    <property type="nucleotide sequence ID" value="NZ_ARZX01000001.1"/>
</dbReference>
<name>A0ABN0RSV8_9FLAO</name>
<evidence type="ECO:0000313" key="2">
    <source>
        <dbReference type="EMBL" id="EWH15000.1"/>
    </source>
</evidence>
<reference evidence="2 3" key="1">
    <citation type="journal article" date="2014" name="Genome Announc.">
        <title>Draft Genome Sequence of the Carrageenan-Degrading Bacterium Cellulophaga sp. Strain KL-A, Isolated from Decaying Marine Algae.</title>
        <authorList>
            <person name="Shan D."/>
            <person name="Ying J."/>
            <person name="Li X."/>
            <person name="Gao Z."/>
            <person name="Wei G."/>
            <person name="Shao Z."/>
        </authorList>
    </citation>
    <scope>NUCLEOTIDE SEQUENCE [LARGE SCALE GENOMIC DNA]</scope>
    <source>
        <strain evidence="2 3">KL-A</strain>
    </source>
</reference>
<dbReference type="Pfam" id="PF18990">
    <property type="entry name" value="DUF5723"/>
    <property type="match status" value="1"/>
</dbReference>
<comment type="caution">
    <text evidence="2">The sequence shown here is derived from an EMBL/GenBank/DDBJ whole genome shotgun (WGS) entry which is preliminary data.</text>
</comment>
<dbReference type="InterPro" id="IPR043781">
    <property type="entry name" value="DUF5723"/>
</dbReference>
<gene>
    <name evidence="2" type="ORF">KLA_00535</name>
</gene>
<organism evidence="2 3">
    <name type="scientific">Cellulophaga geojensis KL-A</name>
    <dbReference type="NCBI Taxonomy" id="1328323"/>
    <lineage>
        <taxon>Bacteria</taxon>
        <taxon>Pseudomonadati</taxon>
        <taxon>Bacteroidota</taxon>
        <taxon>Flavobacteriia</taxon>
        <taxon>Flavobacteriales</taxon>
        <taxon>Flavobacteriaceae</taxon>
        <taxon>Cellulophaga</taxon>
    </lineage>
</organism>
<evidence type="ECO:0000313" key="3">
    <source>
        <dbReference type="Proteomes" id="UP000019275"/>
    </source>
</evidence>
<accession>A0ABN0RSV8</accession>
<dbReference type="Proteomes" id="UP000019275">
    <property type="component" value="Unassembled WGS sequence"/>
</dbReference>
<dbReference type="EMBL" id="ARZX01000001">
    <property type="protein sequence ID" value="EWH15000.1"/>
    <property type="molecule type" value="Genomic_DNA"/>
</dbReference>
<proteinExistence type="predicted"/>
<evidence type="ECO:0000259" key="1">
    <source>
        <dbReference type="Pfam" id="PF18990"/>
    </source>
</evidence>
<sequence>MINRYATLLFFVCATFGFSQNKQIMYDFKEVPQAMLLNPGIETGLNMYVGVPLLSGISFQAGSSGASVNDFFANDGLDINDKIRERALYGMKPSDDLSGTYHLEILNVGFRSRKNPDNFYSFGIYNEGDAIGYWFKDYAILGFEGNADRLNQRFDLSHLKTRGEMVNVFHFGVNKRVNNRLIVGARAKLYSSIFSFKSTKNKGYFVTTEGQNNLLASTLVADMQLQTSGLNSIEEANDNGNLGSVITKRGLLGGDLGVGIDLGFTYQLNRNTTVTASILDLGFIMNSTDVKNYTLKGQATVEGVEVILPDALADPSRDFWQDLVDEVDGLIPYEENQDSYISFRPTKLYGSIRYNFGEQDRSMQDCDCKAGGSKGSLGFPNAVGGQLYVINRPRGPQVALTGFYQRNFGKAISLKTTYTVDKFSYTNIGFGANLNLGPVNLYAMADNLIAYKNLAASQYASFQLGINVISWR</sequence>
<keyword evidence="3" id="KW-1185">Reference proteome</keyword>
<feature type="domain" description="DUF5723" evidence="1">
    <location>
        <begin position="39"/>
        <end position="446"/>
    </location>
</feature>